<feature type="compositionally biased region" description="Polar residues" evidence="14">
    <location>
        <begin position="861"/>
        <end position="875"/>
    </location>
</feature>
<keyword evidence="2" id="KW-1003">Cell membrane</keyword>
<dbReference type="FunFam" id="2.60.40.60:FF:000058">
    <property type="entry name" value="FAT atypical cadherin 3"/>
    <property type="match status" value="1"/>
</dbReference>
<evidence type="ECO:0000256" key="15">
    <source>
        <dbReference type="SAM" id="Phobius"/>
    </source>
</evidence>
<dbReference type="CDD" id="cd11304">
    <property type="entry name" value="Cadherin_repeat"/>
    <property type="match status" value="7"/>
</dbReference>
<keyword evidence="12" id="KW-0325">Glycoprotein</keyword>
<feature type="region of interest" description="Disordered" evidence="14">
    <location>
        <begin position="1050"/>
        <end position="1100"/>
    </location>
</feature>
<keyword evidence="9 15" id="KW-1133">Transmembrane helix</keyword>
<feature type="domain" description="Cadherin" evidence="16">
    <location>
        <begin position="30"/>
        <end position="147"/>
    </location>
</feature>
<evidence type="ECO:0000256" key="12">
    <source>
        <dbReference type="ARBA" id="ARBA00023180"/>
    </source>
</evidence>
<protein>
    <recommendedName>
        <fullName evidence="16">Cadherin domain-containing protein</fullName>
    </recommendedName>
</protein>
<keyword evidence="11" id="KW-1015">Disulfide bond</keyword>
<feature type="domain" description="Cadherin" evidence="16">
    <location>
        <begin position="259"/>
        <end position="368"/>
    </location>
</feature>
<dbReference type="Gene3D" id="2.60.40.60">
    <property type="entry name" value="Cadherins"/>
    <property type="match status" value="7"/>
</dbReference>
<keyword evidence="10 15" id="KW-0472">Membrane</keyword>
<keyword evidence="6" id="KW-0677">Repeat</keyword>
<proteinExistence type="predicted"/>
<sequence length="1115" mass="122068">MGSTWITDKSRNVLRLLKYVTVLTFLVLRTSGDIVVTIDEEIPVGTVVVRLGDHSAQVYNSLDPGQVNLAILDQNTPPANYFKVNQTTGMITVARRIDREDICDLVEICMVRFNMAIQSQPNAKVALSNVAKIQVLINDVNDNTPTFPARDVTLDVSEGAKVGTEIKISGAVDRDTKPEFTVQHYNTSPSIQEFSIRATNNLDGSSTINLRLERELDREETDAYMFNIVAYDGGITPRSDYLKVIIRVTDDNDNSPVFDTPRYQWTINKTEPVGAIVGQVTATDKDSGIYGNLTYSFSLASEMTNRGLFSINPMTGKISVTGDLRTLKRASSPINMYVDARDGGEPPRSGQTLVSIVVKSVGNDAPVVKINTVAAAGDTSALTIPETAPLDLFVAYVDVEDMDEGDAGKVDCKLVSGPDFKLSPLASKGYTILLNRQVDREERDWYKISVSCQDRANPPLETRVTLTVNITDVNDNTPEFEKSRYEGTVDENRADQFVLQVTARDVDSGANADVTYSLSGETMGLVKVHPRSGVVSTAAKLDREKNDRLTFRVFAVDNGETPKTGTAEVVVTIGDVNDNSPEFNATKFEFAVSELAINGTVFGRLAAYDLDIGANGQFEFHHGGSSSADHALLPVRVLKNGSLLVSGPLDREFKEMYSFVAVVRDRGENPRSSSVIVEVKVLDENDNDPVIIFPSSTNHTIVISNYPENGITLSQIIAFDIDRGNNSDLRYTIYDGDVDGAFSLGPTSGELVLRDRRRLANPACYNLSIKVEDTSSAPRNATARLKIEIAFENSTDLSSLGQPAPSRGDHYIVIVGVIGGATFVLSIIIITAIIIMLHSEGGKREDGDDGSLFHNKFLTAPTPQTNPTEKLSDNFSTKSSMSCSSSASAGLGERRCDEVQKKVSFSPSVKDDLQSGTFESSPDQSSVMERPKDDVYDHGHRVTNPDDSDTSLESSGRSDSGKGTSDDDNRLETVSMSRGNHRPVRQPPGPYHLRTDLAFQRFIAQSPITIHSVQTFPEHRESFQRILPPSSAHQEINNMSTGRVLSHSISLSSQHQPHHQQLSSSRQDFEKPQCLLPSFSPQLHHDEDGSSTSGSYIINQEENSLEENIARDLIV</sequence>
<dbReference type="FunFam" id="2.60.40.60:FF:000020">
    <property type="entry name" value="Dachsous cadherin-related 1b"/>
    <property type="match status" value="1"/>
</dbReference>
<evidence type="ECO:0000256" key="5">
    <source>
        <dbReference type="ARBA" id="ARBA00022729"/>
    </source>
</evidence>
<dbReference type="SUPFAM" id="SSF49313">
    <property type="entry name" value="Cadherin-like"/>
    <property type="match status" value="7"/>
</dbReference>
<dbReference type="PANTHER" id="PTHR24026:SF133">
    <property type="entry name" value="CADHERIN-RELATED FAMILY MEMBER 2"/>
    <property type="match status" value="1"/>
</dbReference>
<feature type="region of interest" description="Disordered" evidence="14">
    <location>
        <begin position="848"/>
        <end position="992"/>
    </location>
</feature>
<dbReference type="InterPro" id="IPR013164">
    <property type="entry name" value="Cadherin_N"/>
</dbReference>
<dbReference type="GO" id="GO:0005509">
    <property type="term" value="F:calcium ion binding"/>
    <property type="evidence" value="ECO:0007669"/>
    <property type="project" value="UniProtKB-UniRule"/>
</dbReference>
<evidence type="ECO:0000256" key="11">
    <source>
        <dbReference type="ARBA" id="ARBA00023157"/>
    </source>
</evidence>
<feature type="compositionally biased region" description="Polar residues" evidence="14">
    <location>
        <begin position="951"/>
        <end position="963"/>
    </location>
</feature>
<dbReference type="InterPro" id="IPR015919">
    <property type="entry name" value="Cadherin-like_sf"/>
</dbReference>
<accession>A0AAV2HDJ8</accession>
<evidence type="ECO:0000256" key="10">
    <source>
        <dbReference type="ARBA" id="ARBA00023136"/>
    </source>
</evidence>
<evidence type="ECO:0000313" key="17">
    <source>
        <dbReference type="EMBL" id="CAL1531977.1"/>
    </source>
</evidence>
<evidence type="ECO:0000256" key="9">
    <source>
        <dbReference type="ARBA" id="ARBA00022989"/>
    </source>
</evidence>
<feature type="domain" description="Cadherin" evidence="16">
    <location>
        <begin position="376"/>
        <end position="480"/>
    </location>
</feature>
<dbReference type="FunFam" id="2.60.40.60:FF:000007">
    <property type="entry name" value="Protocadherin alpha 2"/>
    <property type="match status" value="1"/>
</dbReference>
<evidence type="ECO:0000256" key="3">
    <source>
        <dbReference type="ARBA" id="ARBA00022536"/>
    </source>
</evidence>
<keyword evidence="7 13" id="KW-0106">Calcium</keyword>
<comment type="subcellular location">
    <subcellularLocation>
        <location evidence="1">Cell membrane</location>
        <topology evidence="1">Single-pass type I membrane protein</topology>
    </subcellularLocation>
</comment>
<evidence type="ECO:0000259" key="16">
    <source>
        <dbReference type="PROSITE" id="PS50268"/>
    </source>
</evidence>
<feature type="compositionally biased region" description="Polar residues" evidence="14">
    <location>
        <begin position="1090"/>
        <end position="1100"/>
    </location>
</feature>
<keyword evidence="5" id="KW-0732">Signal</keyword>
<evidence type="ECO:0000256" key="8">
    <source>
        <dbReference type="ARBA" id="ARBA00022889"/>
    </source>
</evidence>
<dbReference type="GO" id="GO:0007156">
    <property type="term" value="P:homophilic cell adhesion via plasma membrane adhesion molecules"/>
    <property type="evidence" value="ECO:0007669"/>
    <property type="project" value="InterPro"/>
</dbReference>
<keyword evidence="4 15" id="KW-0812">Transmembrane</keyword>
<evidence type="ECO:0000256" key="4">
    <source>
        <dbReference type="ARBA" id="ARBA00022692"/>
    </source>
</evidence>
<evidence type="ECO:0000313" key="18">
    <source>
        <dbReference type="Proteomes" id="UP001497497"/>
    </source>
</evidence>
<dbReference type="SMART" id="SM00112">
    <property type="entry name" value="CA"/>
    <property type="match status" value="7"/>
</dbReference>
<feature type="domain" description="Cadherin" evidence="16">
    <location>
        <begin position="584"/>
        <end position="691"/>
    </location>
</feature>
<keyword evidence="18" id="KW-1185">Reference proteome</keyword>
<comment type="caution">
    <text evidence="17">The sequence shown here is derived from an EMBL/GenBank/DDBJ whole genome shotgun (WGS) entry which is preliminary data.</text>
</comment>
<keyword evidence="8" id="KW-0130">Cell adhesion</keyword>
<dbReference type="InterPro" id="IPR002126">
    <property type="entry name" value="Cadherin-like_dom"/>
</dbReference>
<dbReference type="PRINTS" id="PR00205">
    <property type="entry name" value="CADHERIN"/>
</dbReference>
<reference evidence="17 18" key="1">
    <citation type="submission" date="2024-04" db="EMBL/GenBank/DDBJ databases">
        <authorList>
            <consortium name="Genoscope - CEA"/>
            <person name="William W."/>
        </authorList>
    </citation>
    <scope>NUCLEOTIDE SEQUENCE [LARGE SCALE GENOMIC DNA]</scope>
</reference>
<feature type="compositionally biased region" description="Low complexity" evidence="14">
    <location>
        <begin position="1050"/>
        <end position="1065"/>
    </location>
</feature>
<dbReference type="Proteomes" id="UP001497497">
    <property type="component" value="Unassembled WGS sequence"/>
</dbReference>
<gene>
    <name evidence="17" type="ORF">GSLYS_00006056001</name>
</gene>
<evidence type="ECO:0000256" key="13">
    <source>
        <dbReference type="PROSITE-ProRule" id="PRU00043"/>
    </source>
</evidence>
<evidence type="ECO:0000256" key="1">
    <source>
        <dbReference type="ARBA" id="ARBA00004251"/>
    </source>
</evidence>
<evidence type="ECO:0000256" key="14">
    <source>
        <dbReference type="SAM" id="MobiDB-lite"/>
    </source>
</evidence>
<feature type="compositionally biased region" description="Low complexity" evidence="14">
    <location>
        <begin position="876"/>
        <end position="888"/>
    </location>
</feature>
<dbReference type="Pfam" id="PF00028">
    <property type="entry name" value="Cadherin"/>
    <property type="match status" value="6"/>
</dbReference>
<evidence type="ECO:0000256" key="2">
    <source>
        <dbReference type="ARBA" id="ARBA00022475"/>
    </source>
</evidence>
<evidence type="ECO:0000256" key="6">
    <source>
        <dbReference type="ARBA" id="ARBA00022737"/>
    </source>
</evidence>
<feature type="domain" description="Cadherin" evidence="16">
    <location>
        <begin position="481"/>
        <end position="583"/>
    </location>
</feature>
<dbReference type="EMBL" id="CAXITT010000102">
    <property type="protein sequence ID" value="CAL1531977.1"/>
    <property type="molecule type" value="Genomic_DNA"/>
</dbReference>
<dbReference type="PROSITE" id="PS00232">
    <property type="entry name" value="CADHERIN_1"/>
    <property type="match status" value="5"/>
</dbReference>
<dbReference type="AlphaFoldDB" id="A0AAV2HDJ8"/>
<feature type="compositionally biased region" description="Polar residues" evidence="14">
    <location>
        <begin position="914"/>
        <end position="927"/>
    </location>
</feature>
<dbReference type="PROSITE" id="PS50268">
    <property type="entry name" value="CADHERIN_2"/>
    <property type="match status" value="7"/>
</dbReference>
<feature type="compositionally biased region" description="Basic and acidic residues" evidence="14">
    <location>
        <begin position="892"/>
        <end position="901"/>
    </location>
</feature>
<feature type="compositionally biased region" description="Basic and acidic residues" evidence="14">
    <location>
        <begin position="929"/>
        <end position="944"/>
    </location>
</feature>
<feature type="transmembrane region" description="Helical" evidence="15">
    <location>
        <begin position="811"/>
        <end position="837"/>
    </location>
</feature>
<feature type="domain" description="Cadherin" evidence="16">
    <location>
        <begin position="148"/>
        <end position="258"/>
    </location>
</feature>
<keyword evidence="3" id="KW-0245">EGF-like domain</keyword>
<dbReference type="Pfam" id="PF08266">
    <property type="entry name" value="Cadherin_2"/>
    <property type="match status" value="1"/>
</dbReference>
<name>A0AAV2HDJ8_LYMST</name>
<dbReference type="GO" id="GO:0005886">
    <property type="term" value="C:plasma membrane"/>
    <property type="evidence" value="ECO:0007669"/>
    <property type="project" value="UniProtKB-SubCell"/>
</dbReference>
<feature type="domain" description="Cadherin" evidence="16">
    <location>
        <begin position="695"/>
        <end position="807"/>
    </location>
</feature>
<dbReference type="PANTHER" id="PTHR24026">
    <property type="entry name" value="FAT ATYPICAL CADHERIN-RELATED"/>
    <property type="match status" value="1"/>
</dbReference>
<dbReference type="FunFam" id="2.60.40.60:FF:000092">
    <property type="entry name" value="Protocadherin 8"/>
    <property type="match status" value="2"/>
</dbReference>
<evidence type="ECO:0000256" key="7">
    <source>
        <dbReference type="ARBA" id="ARBA00022837"/>
    </source>
</evidence>
<organism evidence="17 18">
    <name type="scientific">Lymnaea stagnalis</name>
    <name type="common">Great pond snail</name>
    <name type="synonym">Helix stagnalis</name>
    <dbReference type="NCBI Taxonomy" id="6523"/>
    <lineage>
        <taxon>Eukaryota</taxon>
        <taxon>Metazoa</taxon>
        <taxon>Spiralia</taxon>
        <taxon>Lophotrochozoa</taxon>
        <taxon>Mollusca</taxon>
        <taxon>Gastropoda</taxon>
        <taxon>Heterobranchia</taxon>
        <taxon>Euthyneura</taxon>
        <taxon>Panpulmonata</taxon>
        <taxon>Hygrophila</taxon>
        <taxon>Lymnaeoidea</taxon>
        <taxon>Lymnaeidae</taxon>
        <taxon>Lymnaea</taxon>
    </lineage>
</organism>
<dbReference type="InterPro" id="IPR020894">
    <property type="entry name" value="Cadherin_CS"/>
</dbReference>